<evidence type="ECO:0000313" key="11">
    <source>
        <dbReference type="Proteomes" id="UP000186698"/>
    </source>
</evidence>
<evidence type="ECO:0000256" key="2">
    <source>
        <dbReference type="ARBA" id="ARBA00022475"/>
    </source>
</evidence>
<evidence type="ECO:0000256" key="8">
    <source>
        <dbReference type="ARBA" id="ARBA00023224"/>
    </source>
</evidence>
<protein>
    <submittedName>
        <fullName evidence="12">Histamine H3 receptor</fullName>
    </submittedName>
</protein>
<dbReference type="GO" id="GO:0004993">
    <property type="term" value="F:G protein-coupled serotonin receptor activity"/>
    <property type="evidence" value="ECO:0007669"/>
    <property type="project" value="TreeGrafter"/>
</dbReference>
<keyword evidence="8 9" id="KW-0807">Transducer</keyword>
<dbReference type="Xenbase" id="XB-GENE-22168487">
    <property type="gene designation" value="hrh4.g1.L"/>
</dbReference>
<reference evidence="12" key="1">
    <citation type="submission" date="2025-08" db="UniProtKB">
        <authorList>
            <consortium name="RefSeq"/>
        </authorList>
    </citation>
    <scope>IDENTIFICATION</scope>
    <source>
        <strain evidence="12">J_2021</strain>
        <tissue evidence="12">Erythrocytes</tissue>
    </source>
</reference>
<keyword evidence="2" id="KW-1003">Cell membrane</keyword>
<keyword evidence="5 9" id="KW-0297">G-protein coupled receptor</keyword>
<evidence type="ECO:0000256" key="9">
    <source>
        <dbReference type="RuleBase" id="RU000688"/>
    </source>
</evidence>
<dbReference type="Pfam" id="PF00001">
    <property type="entry name" value="7tm_1"/>
    <property type="match status" value="1"/>
</dbReference>
<sequence>MIIYPGNTSSIHLDNISFTAVSATNQSQEITDEMRLIQAVLMSCMICITGTGNALVILGFIVNKNLRTPSNYFLLNLAIGDFLTGTFSLPLYLKNFIISGTWVFGKHVCKLWLTIDYTLCQCTIYNIVLISCDRFLAVTKAVKYRDQQKKIKLAFMKMAAVWIVAFLIFGPAIIFWEYIVGYSVIPDGECNPEFYYSSRYLLYSSIFDFFAPMTAIAFFNLSIYFNIRSRMKNKNQNSSVNVRNIIKDDIFLVESALNSNHVGAPTQKSPKHPSRKKQIRIIRLVCTSCKVNPGKYTEKRGDVPAEYVRPMSYDPAKNAALSKDKKIAKSLAVLVGTFCICWAPYSLITIIKEGFCSWCISQILYDVTCWLFFLNSLINPFLYPLCHPAFKKTLLQLLCIDKSSKK</sequence>
<evidence type="ECO:0000259" key="10">
    <source>
        <dbReference type="PROSITE" id="PS50262"/>
    </source>
</evidence>
<dbReference type="PANTHER" id="PTHR24247:SF275">
    <property type="entry name" value="HISTAMINE H3 RECEPTOR"/>
    <property type="match status" value="1"/>
</dbReference>
<evidence type="ECO:0000256" key="4">
    <source>
        <dbReference type="ARBA" id="ARBA00022989"/>
    </source>
</evidence>
<dbReference type="InterPro" id="IPR000276">
    <property type="entry name" value="GPCR_Rhodpsn"/>
</dbReference>
<keyword evidence="3 9" id="KW-0812">Transmembrane</keyword>
<dbReference type="AlphaFoldDB" id="A0A1L8FYT7"/>
<comment type="similarity">
    <text evidence="9">Belongs to the G-protein coupled receptor 1 family.</text>
</comment>
<organism evidence="11 12">
    <name type="scientific">Xenopus laevis</name>
    <name type="common">African clawed frog</name>
    <dbReference type="NCBI Taxonomy" id="8355"/>
    <lineage>
        <taxon>Eukaryota</taxon>
        <taxon>Metazoa</taxon>
        <taxon>Chordata</taxon>
        <taxon>Craniata</taxon>
        <taxon>Vertebrata</taxon>
        <taxon>Euteleostomi</taxon>
        <taxon>Amphibia</taxon>
        <taxon>Batrachia</taxon>
        <taxon>Anura</taxon>
        <taxon>Pipoidea</taxon>
        <taxon>Pipidae</taxon>
        <taxon>Xenopodinae</taxon>
        <taxon>Xenopus</taxon>
        <taxon>Xenopus</taxon>
    </lineage>
</organism>
<dbReference type="PRINTS" id="PR00664">
    <property type="entry name" value="OCTOPAMINER"/>
</dbReference>
<dbReference type="Gene3D" id="1.20.1070.10">
    <property type="entry name" value="Rhodopsin 7-helix transmembrane proteins"/>
    <property type="match status" value="1"/>
</dbReference>
<name>A0A1L8FYT7_XENLA</name>
<dbReference type="GeneID" id="108718568"/>
<dbReference type="GO" id="GO:0007187">
    <property type="term" value="P:G protein-coupled receptor signaling pathway, coupled to cyclic nucleotide second messenger"/>
    <property type="evidence" value="ECO:0000318"/>
    <property type="project" value="GO_Central"/>
</dbReference>
<dbReference type="PROSITE" id="PS50262">
    <property type="entry name" value="G_PROTEIN_RECEP_F1_2"/>
    <property type="match status" value="1"/>
</dbReference>
<dbReference type="KEGG" id="xla:108718568"/>
<keyword evidence="6" id="KW-0472">Membrane</keyword>
<dbReference type="CTD" id="108718568"/>
<dbReference type="SUPFAM" id="SSF81321">
    <property type="entry name" value="Family A G protein-coupled receptor-like"/>
    <property type="match status" value="1"/>
</dbReference>
<dbReference type="Proteomes" id="UP000186698">
    <property type="component" value="Chromosome 6L"/>
</dbReference>
<keyword evidence="7 9" id="KW-0675">Receptor</keyword>
<evidence type="ECO:0000256" key="1">
    <source>
        <dbReference type="ARBA" id="ARBA00004651"/>
    </source>
</evidence>
<dbReference type="InterPro" id="IPR002002">
    <property type="entry name" value="Octopmn_rcpt"/>
</dbReference>
<dbReference type="GO" id="GO:0005886">
    <property type="term" value="C:plasma membrane"/>
    <property type="evidence" value="ECO:0000318"/>
    <property type="project" value="GO_Central"/>
</dbReference>
<gene>
    <name evidence="12 13" type="primary">hrh4.g1.L</name>
</gene>
<dbReference type="GO" id="GO:0007197">
    <property type="term" value="P:adenylate cyclase-inhibiting G protein-coupled acetylcholine receptor signaling pathway"/>
    <property type="evidence" value="ECO:0000318"/>
    <property type="project" value="GO_Central"/>
</dbReference>
<dbReference type="PANTHER" id="PTHR24247">
    <property type="entry name" value="5-HYDROXYTRYPTAMINE RECEPTOR"/>
    <property type="match status" value="1"/>
</dbReference>
<evidence type="ECO:0000256" key="3">
    <source>
        <dbReference type="ARBA" id="ARBA00022692"/>
    </source>
</evidence>
<evidence type="ECO:0000256" key="5">
    <source>
        <dbReference type="ARBA" id="ARBA00023040"/>
    </source>
</evidence>
<dbReference type="GO" id="GO:0004989">
    <property type="term" value="F:octopamine receptor activity"/>
    <property type="evidence" value="ECO:0007669"/>
    <property type="project" value="InterPro"/>
</dbReference>
<dbReference type="OMA" id="VRPMSYD"/>
<dbReference type="AGR" id="Xenbase:XB-GENE-22168487"/>
<proteinExistence type="inferred from homology"/>
<dbReference type="GO" id="GO:0004969">
    <property type="term" value="F:histamine receptor activity"/>
    <property type="evidence" value="ECO:0000318"/>
    <property type="project" value="GO_Central"/>
</dbReference>
<dbReference type="GO" id="GO:0045202">
    <property type="term" value="C:synapse"/>
    <property type="evidence" value="ECO:0000318"/>
    <property type="project" value="GO_Central"/>
</dbReference>
<evidence type="ECO:0000256" key="7">
    <source>
        <dbReference type="ARBA" id="ARBA00023170"/>
    </source>
</evidence>
<dbReference type="PRINTS" id="PR00237">
    <property type="entry name" value="GPCRRHODOPSN"/>
</dbReference>
<dbReference type="GO" id="GO:0016907">
    <property type="term" value="F:G protein-coupled acetylcholine receptor activity"/>
    <property type="evidence" value="ECO:0007669"/>
    <property type="project" value="TreeGrafter"/>
</dbReference>
<dbReference type="PaxDb" id="8355-A0A1L8FYT7"/>
<dbReference type="GO" id="GO:0030425">
    <property type="term" value="C:dendrite"/>
    <property type="evidence" value="ECO:0000318"/>
    <property type="project" value="GO_Central"/>
</dbReference>
<dbReference type="GO" id="GO:0030594">
    <property type="term" value="F:neurotransmitter receptor activity"/>
    <property type="evidence" value="ECO:0000318"/>
    <property type="project" value="GO_Central"/>
</dbReference>
<accession>A0A1L8FYT7</accession>
<keyword evidence="11" id="KW-1185">Reference proteome</keyword>
<comment type="subcellular location">
    <subcellularLocation>
        <location evidence="1">Cell membrane</location>
        <topology evidence="1">Multi-pass membrane protein</topology>
    </subcellularLocation>
</comment>
<dbReference type="PROSITE" id="PS00237">
    <property type="entry name" value="G_PROTEIN_RECEP_F1_1"/>
    <property type="match status" value="1"/>
</dbReference>
<dbReference type="GO" id="GO:0007268">
    <property type="term" value="P:chemical synaptic transmission"/>
    <property type="evidence" value="ECO:0000318"/>
    <property type="project" value="GO_Central"/>
</dbReference>
<feature type="domain" description="G-protein coupled receptors family 1 profile" evidence="10">
    <location>
        <begin position="52"/>
        <end position="383"/>
    </location>
</feature>
<dbReference type="RefSeq" id="XP_018122391.1">
    <property type="nucleotide sequence ID" value="XM_018266902.1"/>
</dbReference>
<dbReference type="OrthoDB" id="10071887at2759"/>
<keyword evidence="4" id="KW-1133">Transmembrane helix</keyword>
<evidence type="ECO:0000313" key="13">
    <source>
        <dbReference type="Xenbase" id="XB-GENE-22168487"/>
    </source>
</evidence>
<evidence type="ECO:0000313" key="12">
    <source>
        <dbReference type="RefSeq" id="XP_018122391.1"/>
    </source>
</evidence>
<dbReference type="InterPro" id="IPR017452">
    <property type="entry name" value="GPCR_Rhodpsn_7TM"/>
</dbReference>
<evidence type="ECO:0000256" key="6">
    <source>
        <dbReference type="ARBA" id="ARBA00023136"/>
    </source>
</evidence>